<dbReference type="AlphaFoldDB" id="A0AAN8LZY3"/>
<gene>
    <name evidence="1" type="ORF">J4Q44_G00106500</name>
</gene>
<evidence type="ECO:0000313" key="1">
    <source>
        <dbReference type="EMBL" id="KAK6319439.1"/>
    </source>
</evidence>
<dbReference type="Proteomes" id="UP001356427">
    <property type="component" value="Unassembled WGS sequence"/>
</dbReference>
<protein>
    <submittedName>
        <fullName evidence="1">Uncharacterized protein</fullName>
    </submittedName>
</protein>
<keyword evidence="2" id="KW-1185">Reference proteome</keyword>
<name>A0AAN8LZY3_9TELE</name>
<dbReference type="EMBL" id="JAGTTL010000008">
    <property type="protein sequence ID" value="KAK6319439.1"/>
    <property type="molecule type" value="Genomic_DNA"/>
</dbReference>
<comment type="caution">
    <text evidence="1">The sequence shown here is derived from an EMBL/GenBank/DDBJ whole genome shotgun (WGS) entry which is preliminary data.</text>
</comment>
<evidence type="ECO:0000313" key="2">
    <source>
        <dbReference type="Proteomes" id="UP001356427"/>
    </source>
</evidence>
<reference evidence="1 2" key="1">
    <citation type="submission" date="2021-04" db="EMBL/GenBank/DDBJ databases">
        <authorList>
            <person name="De Guttry C."/>
            <person name="Zahm M."/>
            <person name="Klopp C."/>
            <person name="Cabau C."/>
            <person name="Louis A."/>
            <person name="Berthelot C."/>
            <person name="Parey E."/>
            <person name="Roest Crollius H."/>
            <person name="Montfort J."/>
            <person name="Robinson-Rechavi M."/>
            <person name="Bucao C."/>
            <person name="Bouchez O."/>
            <person name="Gislard M."/>
            <person name="Lluch J."/>
            <person name="Milhes M."/>
            <person name="Lampietro C."/>
            <person name="Lopez Roques C."/>
            <person name="Donnadieu C."/>
            <person name="Braasch I."/>
            <person name="Desvignes T."/>
            <person name="Postlethwait J."/>
            <person name="Bobe J."/>
            <person name="Wedekind C."/>
            <person name="Guiguen Y."/>
        </authorList>
    </citation>
    <scope>NUCLEOTIDE SEQUENCE [LARGE SCALE GENOMIC DNA]</scope>
    <source>
        <strain evidence="1">Cs_M1</strain>
        <tissue evidence="1">Blood</tissue>
    </source>
</reference>
<proteinExistence type="predicted"/>
<accession>A0AAN8LZY3</accession>
<sequence>MKWNRFTCVFSPSRKAWATLCLRNVPKSRPFFDSSRGHSSQSFKNRRYRVADIFCYGTQKITNTLNNDIDLSLAAIGDRS</sequence>
<organism evidence="1 2">
    <name type="scientific">Coregonus suidteri</name>
    <dbReference type="NCBI Taxonomy" id="861788"/>
    <lineage>
        <taxon>Eukaryota</taxon>
        <taxon>Metazoa</taxon>
        <taxon>Chordata</taxon>
        <taxon>Craniata</taxon>
        <taxon>Vertebrata</taxon>
        <taxon>Euteleostomi</taxon>
        <taxon>Actinopterygii</taxon>
        <taxon>Neopterygii</taxon>
        <taxon>Teleostei</taxon>
        <taxon>Protacanthopterygii</taxon>
        <taxon>Salmoniformes</taxon>
        <taxon>Salmonidae</taxon>
        <taxon>Coregoninae</taxon>
        <taxon>Coregonus</taxon>
    </lineage>
</organism>